<dbReference type="Pfam" id="PF00356">
    <property type="entry name" value="LacI"/>
    <property type="match status" value="1"/>
</dbReference>
<gene>
    <name evidence="5" type="ORF">BKA03_002235</name>
</gene>
<dbReference type="SUPFAM" id="SSF47413">
    <property type="entry name" value="lambda repressor-like DNA-binding domains"/>
    <property type="match status" value="1"/>
</dbReference>
<reference evidence="5 6" key="1">
    <citation type="submission" date="2020-07" db="EMBL/GenBank/DDBJ databases">
        <title>Sequencing the genomes of 1000 actinobacteria strains.</title>
        <authorList>
            <person name="Klenk H.-P."/>
        </authorList>
    </citation>
    <scope>NUCLEOTIDE SEQUENCE [LARGE SCALE GENOMIC DNA]</scope>
    <source>
        <strain evidence="5 6">DSM 19970</strain>
    </source>
</reference>
<dbReference type="GO" id="GO:0003700">
    <property type="term" value="F:DNA-binding transcription factor activity"/>
    <property type="evidence" value="ECO:0007669"/>
    <property type="project" value="TreeGrafter"/>
</dbReference>
<dbReference type="PANTHER" id="PTHR30146">
    <property type="entry name" value="LACI-RELATED TRANSCRIPTIONAL REPRESSOR"/>
    <property type="match status" value="1"/>
</dbReference>
<evidence type="ECO:0000259" key="4">
    <source>
        <dbReference type="PROSITE" id="PS50932"/>
    </source>
</evidence>
<evidence type="ECO:0000256" key="2">
    <source>
        <dbReference type="ARBA" id="ARBA00023125"/>
    </source>
</evidence>
<dbReference type="CDD" id="cd06267">
    <property type="entry name" value="PBP1_LacI_sugar_binding-like"/>
    <property type="match status" value="1"/>
</dbReference>
<dbReference type="EMBL" id="JACBZO010000001">
    <property type="protein sequence ID" value="NYI42116.1"/>
    <property type="molecule type" value="Genomic_DNA"/>
</dbReference>
<dbReference type="InterPro" id="IPR046335">
    <property type="entry name" value="LacI/GalR-like_sensor"/>
</dbReference>
<comment type="caution">
    <text evidence="5">The sequence shown here is derived from an EMBL/GenBank/DDBJ whole genome shotgun (WGS) entry which is preliminary data.</text>
</comment>
<dbReference type="InterPro" id="IPR028082">
    <property type="entry name" value="Peripla_BP_I"/>
</dbReference>
<keyword evidence="6" id="KW-1185">Reference proteome</keyword>
<name>A0A7Y9ZEV9_9MICO</name>
<dbReference type="Proteomes" id="UP000547973">
    <property type="component" value="Unassembled WGS sequence"/>
</dbReference>
<dbReference type="InterPro" id="IPR000843">
    <property type="entry name" value="HTH_LacI"/>
</dbReference>
<dbReference type="Pfam" id="PF13377">
    <property type="entry name" value="Peripla_BP_3"/>
    <property type="match status" value="1"/>
</dbReference>
<keyword evidence="3" id="KW-0804">Transcription</keyword>
<protein>
    <submittedName>
        <fullName evidence="5">LacI family transcriptional regulator</fullName>
    </submittedName>
</protein>
<accession>A0A7Y9ZEV9</accession>
<evidence type="ECO:0000313" key="6">
    <source>
        <dbReference type="Proteomes" id="UP000547973"/>
    </source>
</evidence>
<dbReference type="RefSeq" id="WP_062074002.1">
    <property type="nucleotide sequence ID" value="NZ_BBRC01000002.1"/>
</dbReference>
<keyword evidence="1" id="KW-0805">Transcription regulation</keyword>
<dbReference type="PROSITE" id="PS50932">
    <property type="entry name" value="HTH_LACI_2"/>
    <property type="match status" value="1"/>
</dbReference>
<dbReference type="Gene3D" id="3.40.50.2300">
    <property type="match status" value="2"/>
</dbReference>
<evidence type="ECO:0000256" key="1">
    <source>
        <dbReference type="ARBA" id="ARBA00023015"/>
    </source>
</evidence>
<evidence type="ECO:0000313" key="5">
    <source>
        <dbReference type="EMBL" id="NYI42116.1"/>
    </source>
</evidence>
<dbReference type="PANTHER" id="PTHR30146:SF109">
    <property type="entry name" value="HTH-TYPE TRANSCRIPTIONAL REGULATOR GALS"/>
    <property type="match status" value="1"/>
</dbReference>
<dbReference type="OrthoDB" id="4268837at2"/>
<dbReference type="SMART" id="SM00354">
    <property type="entry name" value="HTH_LACI"/>
    <property type="match status" value="1"/>
</dbReference>
<proteinExistence type="predicted"/>
<sequence>MRTLKAPSAPTLEMVGAHAGVSRATVSRVVNGSPKVSEEIARTVRAAIAELGYVPNRAARSLASKQAHAIALVVPEDMTRLFGDLYLATIIVGINDRLQESDYVLNLMVASTDPHGKTMRYLQGGNVDGALVVSHHTADTFLSTLTSTIPVVFGGRPAAGIEGGYVVDVDNVAGSRTGTERLIAIGRKRIATITGPKNMRVGSEREAGFLAALADAGLTPGPVVEGDFTLSGGAAAMRTVLEQDPSIDGVFVASDSMAAGAMTVLRSMGIQVPTDIAMVGYDDSEAARSTEVPLTTVRQPSEEMGAAMADILIAVLNGAEDRPRTTILPTQLVIRASA</sequence>
<dbReference type="AlphaFoldDB" id="A0A7Y9ZEV9"/>
<dbReference type="Gene3D" id="1.10.260.40">
    <property type="entry name" value="lambda repressor-like DNA-binding domains"/>
    <property type="match status" value="1"/>
</dbReference>
<dbReference type="GO" id="GO:0000976">
    <property type="term" value="F:transcription cis-regulatory region binding"/>
    <property type="evidence" value="ECO:0007669"/>
    <property type="project" value="TreeGrafter"/>
</dbReference>
<dbReference type="CDD" id="cd01392">
    <property type="entry name" value="HTH_LacI"/>
    <property type="match status" value="1"/>
</dbReference>
<feature type="domain" description="HTH lacI-type" evidence="4">
    <location>
        <begin position="10"/>
        <end position="64"/>
    </location>
</feature>
<organism evidence="5 6">
    <name type="scientific">Demequina lutea</name>
    <dbReference type="NCBI Taxonomy" id="431489"/>
    <lineage>
        <taxon>Bacteria</taxon>
        <taxon>Bacillati</taxon>
        <taxon>Actinomycetota</taxon>
        <taxon>Actinomycetes</taxon>
        <taxon>Micrococcales</taxon>
        <taxon>Demequinaceae</taxon>
        <taxon>Demequina</taxon>
    </lineage>
</organism>
<keyword evidence="2" id="KW-0238">DNA-binding</keyword>
<dbReference type="InterPro" id="IPR010982">
    <property type="entry name" value="Lambda_DNA-bd_dom_sf"/>
</dbReference>
<dbReference type="SUPFAM" id="SSF53822">
    <property type="entry name" value="Periplasmic binding protein-like I"/>
    <property type="match status" value="1"/>
</dbReference>
<evidence type="ECO:0000256" key="3">
    <source>
        <dbReference type="ARBA" id="ARBA00023163"/>
    </source>
</evidence>